<proteinExistence type="predicted"/>
<feature type="compositionally biased region" description="Polar residues" evidence="1">
    <location>
        <begin position="77"/>
        <end position="91"/>
    </location>
</feature>
<name>A0A3N2PMS3_SODAK</name>
<evidence type="ECO:0000313" key="2">
    <source>
        <dbReference type="EMBL" id="ROT35779.1"/>
    </source>
</evidence>
<dbReference type="RefSeq" id="XP_028463585.1">
    <property type="nucleotide sequence ID" value="XM_028610615.1"/>
</dbReference>
<keyword evidence="3" id="KW-1185">Reference proteome</keyword>
<evidence type="ECO:0000313" key="3">
    <source>
        <dbReference type="Proteomes" id="UP000272025"/>
    </source>
</evidence>
<dbReference type="GeneID" id="39579093"/>
<accession>A0A3N2PMS3</accession>
<protein>
    <submittedName>
        <fullName evidence="2">Uncharacterized protein</fullName>
    </submittedName>
</protein>
<organism evidence="2 3">
    <name type="scientific">Sodiomyces alkalinus (strain CBS 110278 / VKM F-3762 / F11)</name>
    <name type="common">Alkaliphilic filamentous fungus</name>
    <dbReference type="NCBI Taxonomy" id="1314773"/>
    <lineage>
        <taxon>Eukaryota</taxon>
        <taxon>Fungi</taxon>
        <taxon>Dikarya</taxon>
        <taxon>Ascomycota</taxon>
        <taxon>Pezizomycotina</taxon>
        <taxon>Sordariomycetes</taxon>
        <taxon>Hypocreomycetidae</taxon>
        <taxon>Glomerellales</taxon>
        <taxon>Plectosphaerellaceae</taxon>
        <taxon>Sodiomyces</taxon>
    </lineage>
</organism>
<reference evidence="2 3" key="1">
    <citation type="journal article" date="2018" name="Mol. Ecol.">
        <title>The obligate alkalophilic soda-lake fungus Sodiomyces alkalinus has shifted to a protein diet.</title>
        <authorList>
            <person name="Grum-Grzhimaylo A.A."/>
            <person name="Falkoski D.L."/>
            <person name="van den Heuvel J."/>
            <person name="Valero-Jimenez C.A."/>
            <person name="Min B."/>
            <person name="Choi I.G."/>
            <person name="Lipzen A."/>
            <person name="Daum C.G."/>
            <person name="Aanen D.K."/>
            <person name="Tsang A."/>
            <person name="Henrissat B."/>
            <person name="Bilanenko E.N."/>
            <person name="de Vries R.P."/>
            <person name="van Kan J.A.L."/>
            <person name="Grigoriev I.V."/>
            <person name="Debets A.J.M."/>
        </authorList>
    </citation>
    <scope>NUCLEOTIDE SEQUENCE [LARGE SCALE GENOMIC DNA]</scope>
    <source>
        <strain evidence="2 3">F11</strain>
    </source>
</reference>
<sequence>MEAHPRLPTSSSSSLALALLRSRQYTFPLSSELSHLFARAYHRSTAGLRVFYHSSSPLVPTSSGIIIHYFWRDFGRTSQKPWPRENVTQAQPPRLGLSA</sequence>
<dbReference type="Proteomes" id="UP000272025">
    <property type="component" value="Unassembled WGS sequence"/>
</dbReference>
<gene>
    <name evidence="2" type="ORF">SODALDRAFT_328164</name>
</gene>
<feature type="region of interest" description="Disordered" evidence="1">
    <location>
        <begin position="77"/>
        <end position="99"/>
    </location>
</feature>
<evidence type="ECO:0000256" key="1">
    <source>
        <dbReference type="SAM" id="MobiDB-lite"/>
    </source>
</evidence>
<dbReference type="EMBL" id="ML119060">
    <property type="protein sequence ID" value="ROT35779.1"/>
    <property type="molecule type" value="Genomic_DNA"/>
</dbReference>
<dbReference type="AlphaFoldDB" id="A0A3N2PMS3"/>